<protein>
    <submittedName>
        <fullName evidence="5">Calcium-binding component of the spindle pole body (SPB) half-bridge</fullName>
    </submittedName>
</protein>
<dbReference type="InterPro" id="IPR050230">
    <property type="entry name" value="CALM/Myosin/TropC-like"/>
</dbReference>
<keyword evidence="6" id="KW-1185">Reference proteome</keyword>
<sequence>MMNGHSYGTTQRVGAFRQQQQQQQQLAKIGEDKLEEIKEAFSLFDTNKDGYIDYFELKVAMRALGFDQKKDEVLRVLQQNGTDDGAKIGLDGFIRVMSGMIAARDPVEEYKKAFKLIDEGGSGVITAQSLRRIARELGENIAEDEIQAMIDEFDLDSDGAINEDEFIKIMMNGH</sequence>
<dbReference type="GO" id="GO:0005509">
    <property type="term" value="F:calcium ion binding"/>
    <property type="evidence" value="ECO:0007669"/>
    <property type="project" value="InterPro"/>
</dbReference>
<dbReference type="PROSITE" id="PS50222">
    <property type="entry name" value="EF_HAND_2"/>
    <property type="match status" value="3"/>
</dbReference>
<organism evidence="5 6">
    <name type="scientific">Coemansia javaensis</name>
    <dbReference type="NCBI Taxonomy" id="2761396"/>
    <lineage>
        <taxon>Eukaryota</taxon>
        <taxon>Fungi</taxon>
        <taxon>Fungi incertae sedis</taxon>
        <taxon>Zoopagomycota</taxon>
        <taxon>Kickxellomycotina</taxon>
        <taxon>Kickxellomycetes</taxon>
        <taxon>Kickxellales</taxon>
        <taxon>Kickxellaceae</taxon>
        <taxon>Coemansia</taxon>
    </lineage>
</organism>
<dbReference type="FunFam" id="1.10.238.10:FF:000003">
    <property type="entry name" value="Calmodulin A"/>
    <property type="match status" value="1"/>
</dbReference>
<feature type="domain" description="EF-hand" evidence="4">
    <location>
        <begin position="32"/>
        <end position="67"/>
    </location>
</feature>
<comment type="caution">
    <text evidence="5">The sequence shown here is derived from an EMBL/GenBank/DDBJ whole genome shotgun (WGS) entry which is preliminary data.</text>
</comment>
<dbReference type="GO" id="GO:0016460">
    <property type="term" value="C:myosin II complex"/>
    <property type="evidence" value="ECO:0007669"/>
    <property type="project" value="TreeGrafter"/>
</dbReference>
<keyword evidence="3" id="KW-0106">Calcium</keyword>
<evidence type="ECO:0000313" key="5">
    <source>
        <dbReference type="EMBL" id="KAJ2779246.1"/>
    </source>
</evidence>
<dbReference type="Gene3D" id="1.10.238.10">
    <property type="entry name" value="EF-hand"/>
    <property type="match status" value="2"/>
</dbReference>
<dbReference type="SUPFAM" id="SSF47473">
    <property type="entry name" value="EF-hand"/>
    <property type="match status" value="1"/>
</dbReference>
<evidence type="ECO:0000256" key="1">
    <source>
        <dbReference type="ARBA" id="ARBA00022723"/>
    </source>
</evidence>
<accession>A0A9W8H739</accession>
<evidence type="ECO:0000256" key="3">
    <source>
        <dbReference type="ARBA" id="ARBA00022837"/>
    </source>
</evidence>
<evidence type="ECO:0000313" key="6">
    <source>
        <dbReference type="Proteomes" id="UP001140217"/>
    </source>
</evidence>
<dbReference type="InterPro" id="IPR002048">
    <property type="entry name" value="EF_hand_dom"/>
</dbReference>
<feature type="domain" description="EF-hand" evidence="4">
    <location>
        <begin position="105"/>
        <end position="140"/>
    </location>
</feature>
<dbReference type="CDD" id="cd00051">
    <property type="entry name" value="EFh"/>
    <property type="match status" value="1"/>
</dbReference>
<evidence type="ECO:0000259" key="4">
    <source>
        <dbReference type="PROSITE" id="PS50222"/>
    </source>
</evidence>
<dbReference type="PROSITE" id="PS00018">
    <property type="entry name" value="EF_HAND_1"/>
    <property type="match status" value="2"/>
</dbReference>
<evidence type="ECO:0000256" key="2">
    <source>
        <dbReference type="ARBA" id="ARBA00022737"/>
    </source>
</evidence>
<proteinExistence type="predicted"/>
<keyword evidence="2" id="KW-0677">Repeat</keyword>
<dbReference type="Proteomes" id="UP001140217">
    <property type="component" value="Unassembled WGS sequence"/>
</dbReference>
<dbReference type="SMART" id="SM00054">
    <property type="entry name" value="EFh"/>
    <property type="match status" value="3"/>
</dbReference>
<name>A0A9W8H739_9FUNG</name>
<gene>
    <name evidence="5" type="primary">CDC31</name>
    <name evidence="5" type="ORF">H4R18_004121</name>
</gene>
<dbReference type="PANTHER" id="PTHR23048:SF48">
    <property type="entry name" value="CENTRIN 3"/>
    <property type="match status" value="1"/>
</dbReference>
<dbReference type="PANTHER" id="PTHR23048">
    <property type="entry name" value="MYOSIN LIGHT CHAIN 1, 3"/>
    <property type="match status" value="1"/>
</dbReference>
<dbReference type="AlphaFoldDB" id="A0A9W8H739"/>
<dbReference type="Pfam" id="PF13499">
    <property type="entry name" value="EF-hand_7"/>
    <property type="match status" value="2"/>
</dbReference>
<dbReference type="OrthoDB" id="26525at2759"/>
<keyword evidence="1" id="KW-0479">Metal-binding</keyword>
<dbReference type="EMBL" id="JANBUL010000186">
    <property type="protein sequence ID" value="KAJ2779246.1"/>
    <property type="molecule type" value="Genomic_DNA"/>
</dbReference>
<reference evidence="5" key="1">
    <citation type="submission" date="2022-07" db="EMBL/GenBank/DDBJ databases">
        <title>Phylogenomic reconstructions and comparative analyses of Kickxellomycotina fungi.</title>
        <authorList>
            <person name="Reynolds N.K."/>
            <person name="Stajich J.E."/>
            <person name="Barry K."/>
            <person name="Grigoriev I.V."/>
            <person name="Crous P."/>
            <person name="Smith M.E."/>
        </authorList>
    </citation>
    <scope>NUCLEOTIDE SEQUENCE</scope>
    <source>
        <strain evidence="5">NBRC 105414</strain>
    </source>
</reference>
<dbReference type="InterPro" id="IPR011992">
    <property type="entry name" value="EF-hand-dom_pair"/>
</dbReference>
<feature type="domain" description="EF-hand" evidence="4">
    <location>
        <begin position="141"/>
        <end position="174"/>
    </location>
</feature>
<dbReference type="InterPro" id="IPR018247">
    <property type="entry name" value="EF_Hand_1_Ca_BS"/>
</dbReference>